<dbReference type="PROSITE" id="PS51898">
    <property type="entry name" value="TYR_RECOMBINASE"/>
    <property type="match status" value="1"/>
</dbReference>
<sequence>MLAERDTLDLSSSQIETMLRAVVTNHLGKLERVAFAAKRNPDFDVQQARLDDKKAFWTYALLDAQGPGAYLRREEYDQMVADGFSASDINDVWEHLCLLRKNGLVPTKPHVLQRLLEDVEAVPTAMNFDIAQGIYYRGLKLALASVDRRYGGNRVEDAGFVDRMVLAQSDPPVPPPAVAVVRDNDPPHDPPKQETLLARTRLPMASFEDFTEKLIAANAKQEHWDGKTQRQVRNISKLFVKFMLQDQHVEDLHSVNKAHVAAFVDFLNLDIYVNYGKSSVDEGRSIGELRAVALTHDKSTRGITGDTLNRHLGNLGQVFNFAAARGATALAGIDLAKLRAKGKKGRARNARAKLPLEKAAAIFHAPVFNNCAAWDALDKPGLDGQNLVFHCALYFVPMLIFYTGCRREELCGLMVDDVVIDNGDIPYLHIAKNEQRRIKNAQSQRNIPLHPDVLRLNFLAYVEAIKALGYRLLFPDIFSPSTSSPMGDRFYKDFKPVLEAAGVTEKGLGAHAVRHLFGAQLKKKLVAKEGRSDLLGHGGDGETDERYCEPHEIATLLQFVMMLPEVTAHLQPDAVRLLPWVIKKEVAPFSQPTRAKRSARNSGVAG</sequence>
<dbReference type="InterPro" id="IPR013762">
    <property type="entry name" value="Integrase-like_cat_sf"/>
</dbReference>
<evidence type="ECO:0000256" key="1">
    <source>
        <dbReference type="ARBA" id="ARBA00008857"/>
    </source>
</evidence>
<evidence type="ECO:0000256" key="4">
    <source>
        <dbReference type="ARBA" id="ARBA00023172"/>
    </source>
</evidence>
<dbReference type="InterPro" id="IPR002104">
    <property type="entry name" value="Integrase_catalytic"/>
</dbReference>
<evidence type="ECO:0000256" key="5">
    <source>
        <dbReference type="PROSITE-ProRule" id="PRU01248"/>
    </source>
</evidence>
<dbReference type="PANTHER" id="PTHR30349">
    <property type="entry name" value="PHAGE INTEGRASE-RELATED"/>
    <property type="match status" value="1"/>
</dbReference>
<organism evidence="8 9">
    <name type="scientific">Bradyrhizobium stylosanthis</name>
    <dbReference type="NCBI Taxonomy" id="1803665"/>
    <lineage>
        <taxon>Bacteria</taxon>
        <taxon>Pseudomonadati</taxon>
        <taxon>Pseudomonadota</taxon>
        <taxon>Alphaproteobacteria</taxon>
        <taxon>Hyphomicrobiales</taxon>
        <taxon>Nitrobacteraceae</taxon>
        <taxon>Bradyrhizobium</taxon>
    </lineage>
</organism>
<dbReference type="AlphaFoldDB" id="A0A560CX10"/>
<comment type="caution">
    <text evidence="8">The sequence shown here is derived from an EMBL/GenBank/DDBJ whole genome shotgun (WGS) entry which is preliminary data.</text>
</comment>
<reference evidence="8 9" key="1">
    <citation type="submission" date="2019-06" db="EMBL/GenBank/DDBJ databases">
        <title>Genomic Encyclopedia of Type Strains, Phase IV (KMG-V): Genome sequencing to study the core and pangenomes of soil and plant-associated prokaryotes.</title>
        <authorList>
            <person name="Whitman W."/>
        </authorList>
    </citation>
    <scope>NUCLEOTIDE SEQUENCE [LARGE SCALE GENOMIC DNA]</scope>
    <source>
        <strain evidence="8 9">BR 510</strain>
    </source>
</reference>
<dbReference type="GO" id="GO:0006310">
    <property type="term" value="P:DNA recombination"/>
    <property type="evidence" value="ECO:0007669"/>
    <property type="project" value="UniProtKB-KW"/>
</dbReference>
<keyword evidence="4" id="KW-0233">DNA recombination</keyword>
<evidence type="ECO:0000313" key="8">
    <source>
        <dbReference type="EMBL" id="TWA89389.1"/>
    </source>
</evidence>
<gene>
    <name evidence="8" type="ORF">FBZ96_1203</name>
</gene>
<evidence type="ECO:0000313" key="9">
    <source>
        <dbReference type="Proteomes" id="UP000319949"/>
    </source>
</evidence>
<dbReference type="EMBL" id="VITK01000020">
    <property type="protein sequence ID" value="TWA89389.1"/>
    <property type="molecule type" value="Genomic_DNA"/>
</dbReference>
<evidence type="ECO:0000256" key="2">
    <source>
        <dbReference type="ARBA" id="ARBA00022908"/>
    </source>
</evidence>
<protein>
    <submittedName>
        <fullName evidence="8">Phage integrase family protein</fullName>
    </submittedName>
</protein>
<dbReference type="PANTHER" id="PTHR30349:SF41">
    <property type="entry name" value="INTEGRASE_RECOMBINASE PROTEIN MJ0367-RELATED"/>
    <property type="match status" value="1"/>
</dbReference>
<dbReference type="Pfam" id="PF00589">
    <property type="entry name" value="Phage_integrase"/>
    <property type="match status" value="1"/>
</dbReference>
<dbReference type="InterPro" id="IPR050090">
    <property type="entry name" value="Tyrosine_recombinase_XerCD"/>
</dbReference>
<dbReference type="Gene3D" id="1.10.443.10">
    <property type="entry name" value="Intergrase catalytic core"/>
    <property type="match status" value="1"/>
</dbReference>
<evidence type="ECO:0000259" key="7">
    <source>
        <dbReference type="PROSITE" id="PS51900"/>
    </source>
</evidence>
<keyword evidence="2" id="KW-0229">DNA integration</keyword>
<evidence type="ECO:0000259" key="6">
    <source>
        <dbReference type="PROSITE" id="PS51898"/>
    </source>
</evidence>
<dbReference type="Proteomes" id="UP000319949">
    <property type="component" value="Unassembled WGS sequence"/>
</dbReference>
<dbReference type="SUPFAM" id="SSF56349">
    <property type="entry name" value="DNA breaking-rejoining enzymes"/>
    <property type="match status" value="1"/>
</dbReference>
<comment type="similarity">
    <text evidence="1">Belongs to the 'phage' integrase family.</text>
</comment>
<name>A0A560CX10_9BRAD</name>
<proteinExistence type="inferred from homology"/>
<dbReference type="PROSITE" id="PS51900">
    <property type="entry name" value="CB"/>
    <property type="match status" value="1"/>
</dbReference>
<keyword evidence="9" id="KW-1185">Reference proteome</keyword>
<dbReference type="GO" id="GO:0015074">
    <property type="term" value="P:DNA integration"/>
    <property type="evidence" value="ECO:0007669"/>
    <property type="project" value="UniProtKB-KW"/>
</dbReference>
<keyword evidence="3 5" id="KW-0238">DNA-binding</keyword>
<evidence type="ECO:0000256" key="3">
    <source>
        <dbReference type="ARBA" id="ARBA00023125"/>
    </source>
</evidence>
<feature type="domain" description="Tyr recombinase" evidence="6">
    <location>
        <begin position="372"/>
        <end position="562"/>
    </location>
</feature>
<dbReference type="InterPro" id="IPR011010">
    <property type="entry name" value="DNA_brk_join_enz"/>
</dbReference>
<dbReference type="InterPro" id="IPR044068">
    <property type="entry name" value="CB"/>
</dbReference>
<feature type="domain" description="Core-binding (CB)" evidence="7">
    <location>
        <begin position="205"/>
        <end position="323"/>
    </location>
</feature>
<accession>A0A560CX10</accession>
<dbReference type="GO" id="GO:0003677">
    <property type="term" value="F:DNA binding"/>
    <property type="evidence" value="ECO:0007669"/>
    <property type="project" value="UniProtKB-UniRule"/>
</dbReference>